<evidence type="ECO:0000256" key="7">
    <source>
        <dbReference type="ARBA" id="ARBA00023186"/>
    </source>
</evidence>
<dbReference type="SUPFAM" id="SSF109998">
    <property type="entry name" value="Triger factor/SurA peptide-binding domain-like"/>
    <property type="match status" value="1"/>
</dbReference>
<name>A0A6J4SVP3_9BACT</name>
<evidence type="ECO:0000256" key="12">
    <source>
        <dbReference type="SAM" id="Phobius"/>
    </source>
</evidence>
<keyword evidence="11" id="KW-0697">Rotamase</keyword>
<evidence type="ECO:0000256" key="4">
    <source>
        <dbReference type="ARBA" id="ARBA00022692"/>
    </source>
</evidence>
<dbReference type="Pfam" id="PF13616">
    <property type="entry name" value="Rotamase_3"/>
    <property type="match status" value="1"/>
</dbReference>
<dbReference type="GO" id="GO:0003755">
    <property type="term" value="F:peptidyl-prolyl cis-trans isomerase activity"/>
    <property type="evidence" value="ECO:0007669"/>
    <property type="project" value="UniProtKB-KW"/>
</dbReference>
<dbReference type="SUPFAM" id="SSF54534">
    <property type="entry name" value="FKBP-like"/>
    <property type="match status" value="1"/>
</dbReference>
<comment type="similarity">
    <text evidence="8">Belongs to the PpiD chaperone family.</text>
</comment>
<gene>
    <name evidence="14" type="ORF">AVDCRST_MAG96-2249</name>
</gene>
<feature type="domain" description="PpiC" evidence="13">
    <location>
        <begin position="341"/>
        <end position="449"/>
    </location>
</feature>
<protein>
    <recommendedName>
        <fullName evidence="9">Periplasmic chaperone PpiD</fullName>
    </recommendedName>
    <alternativeName>
        <fullName evidence="10">Periplasmic folding chaperone</fullName>
    </alternativeName>
</protein>
<keyword evidence="4 12" id="KW-0812">Transmembrane</keyword>
<dbReference type="PANTHER" id="PTHR47529">
    <property type="entry name" value="PEPTIDYL-PROLYL CIS-TRANS ISOMERASE D"/>
    <property type="match status" value="1"/>
</dbReference>
<proteinExistence type="inferred from homology"/>
<reference evidence="14" key="1">
    <citation type="submission" date="2020-02" db="EMBL/GenBank/DDBJ databases">
        <authorList>
            <person name="Meier V. D."/>
        </authorList>
    </citation>
    <scope>NUCLEOTIDE SEQUENCE</scope>
    <source>
        <strain evidence="14">AVDCRST_MAG96</strain>
    </source>
</reference>
<sequence length="705" mass="77960">MSVIQSIRDKYAAVVIGVIALSLVGFILMDAFVGRGRNTGNANGSVGKVNGEKIERNDFEKKINLQTAMYGQQAPQREQLVSTVWDQTVDEVIMNQEYQKVGLQFSAKELNDVLFGANPPQWLSQQFSDPQTGQFNVNQAKQYFAQMKKQKDNPNLEMFNEAYIRPTIDQALRMKYMALLGNSSYVPKWMAEKTLADQNAVSRFSYVSVPYTTINDSSVKVTDDDIKNYINTHKEAFKQDEAVRSVSYVIFNASPSVQDSTKILGQVNSLKNEFAASTDPETYLARVSTETPYVNAYTIGSALQVPNADTIKKLAIGQVYGPYIDGANYSLAKMIDKRTMPDSVKVRHILVKTAEKGQPALADSIAKKRIDSIAAAAQSGADFNALVQTYSDDQGSKNSQGEYDFTSSQFPNLSREFAEVAFYGNTGDKKVVKVDNQAYSGYHYIEVIDQKKIEPAYKIAYLSRPIEASQETITTANNAASQFAATSRNKKQFEANASKQNIPVLNAPDLKKNDFQVAGLGESRQFIRWIFENKTGNVSEPYEIADKYVVAMVTGEADKGIMNLAKARPIAEPLIINERKAQRIISSKIKGSTLEQVAQSAGVSVLHADSVGFAQPFIPNIGNEPKITGLAFNKNLQGKMSEPIAGNTGVFVIKNEGVSALANVSMNAEQLRKQLEMQQKQMGGYRSVEALKKAADIKDNRFDFY</sequence>
<dbReference type="InterPro" id="IPR027304">
    <property type="entry name" value="Trigger_fact/SurA_dom_sf"/>
</dbReference>
<dbReference type="GO" id="GO:0005886">
    <property type="term" value="C:plasma membrane"/>
    <property type="evidence" value="ECO:0007669"/>
    <property type="project" value="UniProtKB-SubCell"/>
</dbReference>
<dbReference type="InterPro" id="IPR000297">
    <property type="entry name" value="PPIase_PpiC"/>
</dbReference>
<organism evidence="14">
    <name type="scientific">uncultured Segetibacter sp</name>
    <dbReference type="NCBI Taxonomy" id="481133"/>
    <lineage>
        <taxon>Bacteria</taxon>
        <taxon>Pseudomonadati</taxon>
        <taxon>Bacteroidota</taxon>
        <taxon>Chitinophagia</taxon>
        <taxon>Chitinophagales</taxon>
        <taxon>Chitinophagaceae</taxon>
        <taxon>Segetibacter</taxon>
        <taxon>environmental samples</taxon>
    </lineage>
</organism>
<evidence type="ECO:0000256" key="3">
    <source>
        <dbReference type="ARBA" id="ARBA00022519"/>
    </source>
</evidence>
<evidence type="ECO:0000256" key="8">
    <source>
        <dbReference type="ARBA" id="ARBA00038408"/>
    </source>
</evidence>
<evidence type="ECO:0000256" key="6">
    <source>
        <dbReference type="ARBA" id="ARBA00023136"/>
    </source>
</evidence>
<evidence type="ECO:0000256" key="2">
    <source>
        <dbReference type="ARBA" id="ARBA00022475"/>
    </source>
</evidence>
<evidence type="ECO:0000313" key="14">
    <source>
        <dbReference type="EMBL" id="CAA9506504.1"/>
    </source>
</evidence>
<keyword evidence="11" id="KW-0413">Isomerase</keyword>
<evidence type="ECO:0000256" key="10">
    <source>
        <dbReference type="ARBA" id="ARBA00042775"/>
    </source>
</evidence>
<feature type="transmembrane region" description="Helical" evidence="12">
    <location>
        <begin position="12"/>
        <end position="33"/>
    </location>
</feature>
<comment type="subcellular location">
    <subcellularLocation>
        <location evidence="1">Cell inner membrane</location>
        <topology evidence="1">Single-pass type II membrane protein</topology>
        <orientation evidence="1">Periplasmic side</orientation>
    </subcellularLocation>
</comment>
<keyword evidence="3" id="KW-0997">Cell inner membrane</keyword>
<accession>A0A6J4SVP3</accession>
<dbReference type="Gene3D" id="3.10.50.40">
    <property type="match status" value="1"/>
</dbReference>
<evidence type="ECO:0000256" key="11">
    <source>
        <dbReference type="PROSITE-ProRule" id="PRU00278"/>
    </source>
</evidence>
<keyword evidence="5 12" id="KW-1133">Transmembrane helix</keyword>
<dbReference type="AlphaFoldDB" id="A0A6J4SVP3"/>
<dbReference type="PROSITE" id="PS50198">
    <property type="entry name" value="PPIC_PPIASE_2"/>
    <property type="match status" value="1"/>
</dbReference>
<keyword evidence="6 12" id="KW-0472">Membrane</keyword>
<dbReference type="InterPro" id="IPR046357">
    <property type="entry name" value="PPIase_dom_sf"/>
</dbReference>
<dbReference type="InterPro" id="IPR052029">
    <property type="entry name" value="PpiD_chaperone"/>
</dbReference>
<evidence type="ECO:0000256" key="1">
    <source>
        <dbReference type="ARBA" id="ARBA00004382"/>
    </source>
</evidence>
<keyword evidence="7" id="KW-0143">Chaperone</keyword>
<evidence type="ECO:0000256" key="5">
    <source>
        <dbReference type="ARBA" id="ARBA00022989"/>
    </source>
</evidence>
<evidence type="ECO:0000259" key="13">
    <source>
        <dbReference type="PROSITE" id="PS50198"/>
    </source>
</evidence>
<dbReference type="Pfam" id="PF13623">
    <property type="entry name" value="SurA_N_2"/>
    <property type="match status" value="1"/>
</dbReference>
<evidence type="ECO:0000256" key="9">
    <source>
        <dbReference type="ARBA" id="ARBA00040743"/>
    </source>
</evidence>
<dbReference type="EMBL" id="CADCVN010000868">
    <property type="protein sequence ID" value="CAA9506504.1"/>
    <property type="molecule type" value="Genomic_DNA"/>
</dbReference>
<dbReference type="PANTHER" id="PTHR47529:SF1">
    <property type="entry name" value="PERIPLASMIC CHAPERONE PPID"/>
    <property type="match status" value="1"/>
</dbReference>
<keyword evidence="2" id="KW-1003">Cell membrane</keyword>